<evidence type="ECO:0000313" key="1">
    <source>
        <dbReference type="EMBL" id="NDO40355.1"/>
    </source>
</evidence>
<dbReference type="EMBL" id="VIQT01000020">
    <property type="protein sequence ID" value="NDO40355.1"/>
    <property type="molecule type" value="Genomic_DNA"/>
</dbReference>
<sequence>MNGFKDMVTADIYNVFLNTNEFAEKRTVEYDGERYADIPIVLSGLKEQERHQIQSNHVQGLYLVSAVLHCARSDLGGNQPEKGQRIRINGQEGGGGFFREFYVASSVCEMGMLRVELEAIDE</sequence>
<accession>A0A845SWU1</accession>
<protein>
    <submittedName>
        <fullName evidence="1">Uncharacterized protein</fullName>
    </submittedName>
</protein>
<comment type="caution">
    <text evidence="1">The sequence shown here is derived from an EMBL/GenBank/DDBJ whole genome shotgun (WGS) entry which is preliminary data.</text>
</comment>
<dbReference type="RefSeq" id="WP_162221791.1">
    <property type="nucleotide sequence ID" value="NZ_JANJZM010000017.1"/>
</dbReference>
<organism evidence="1 2">
    <name type="scientific">Anaerotruncus colihominis</name>
    <dbReference type="NCBI Taxonomy" id="169435"/>
    <lineage>
        <taxon>Bacteria</taxon>
        <taxon>Bacillati</taxon>
        <taxon>Bacillota</taxon>
        <taxon>Clostridia</taxon>
        <taxon>Eubacteriales</taxon>
        <taxon>Oscillospiraceae</taxon>
        <taxon>Anaerotruncus</taxon>
    </lineage>
</organism>
<proteinExistence type="predicted"/>
<reference evidence="1 2" key="1">
    <citation type="submission" date="2019-06" db="EMBL/GenBank/DDBJ databases">
        <title>Draft genome sequences of 15 bacterial species constituting the stable defined intestinal microbiota of the GM15 gnotobiotic mouse model.</title>
        <authorList>
            <person name="Elie C."/>
            <person name="Mathieu A."/>
            <person name="Saliou A."/>
            <person name="Darnaud M."/>
            <person name="Leulier F."/>
            <person name="Tamellini A."/>
        </authorList>
    </citation>
    <scope>NUCLEOTIDE SEQUENCE [LARGE SCALE GENOMIC DNA]</scope>
    <source>
        <strain evidence="1 2">JM4-15</strain>
    </source>
</reference>
<dbReference type="AlphaFoldDB" id="A0A845SWU1"/>
<evidence type="ECO:0000313" key="2">
    <source>
        <dbReference type="Proteomes" id="UP000462501"/>
    </source>
</evidence>
<gene>
    <name evidence="1" type="ORF">FMM72_14160</name>
</gene>
<name>A0A845SWU1_9FIRM</name>
<dbReference type="Proteomes" id="UP000462501">
    <property type="component" value="Unassembled WGS sequence"/>
</dbReference>